<name>A0A0A1TUP7_ENTIV</name>
<dbReference type="GeneID" id="14882780"/>
<dbReference type="Proteomes" id="UP000014680">
    <property type="component" value="Unassembled WGS sequence"/>
</dbReference>
<sequence>MFSHSIVHLLHVSIKTWNVNLIYLKDSVDLDKEVYLFDLDQVCPCYNDISENDGNCFIRIETTSATPVTVMAIKDEYRFTKMELTGNFALNLKVLVIYLTLTLNGGVVTINSE</sequence>
<evidence type="ECO:0000313" key="2">
    <source>
        <dbReference type="Proteomes" id="UP000014680"/>
    </source>
</evidence>
<organism evidence="1 2">
    <name type="scientific">Entamoeba invadens IP1</name>
    <dbReference type="NCBI Taxonomy" id="370355"/>
    <lineage>
        <taxon>Eukaryota</taxon>
        <taxon>Amoebozoa</taxon>
        <taxon>Evosea</taxon>
        <taxon>Archamoebae</taxon>
        <taxon>Mastigamoebida</taxon>
        <taxon>Entamoebidae</taxon>
        <taxon>Entamoeba</taxon>
    </lineage>
</organism>
<dbReference type="RefSeq" id="XP_004183155.1">
    <property type="nucleotide sequence ID" value="XM_004183107.1"/>
</dbReference>
<dbReference type="VEuPathDB" id="AmoebaDB:EIN_241160"/>
<dbReference type="EMBL" id="KB207228">
    <property type="protein sequence ID" value="ELP83809.1"/>
    <property type="molecule type" value="Genomic_DNA"/>
</dbReference>
<accession>A0A0A1TUP7</accession>
<gene>
    <name evidence="1" type="ORF">EIN_241160</name>
</gene>
<proteinExistence type="predicted"/>
<dbReference type="KEGG" id="eiv:EIN_241160"/>
<protein>
    <submittedName>
        <fullName evidence="1">Uncharacterized protein</fullName>
    </submittedName>
</protein>
<keyword evidence="2" id="KW-1185">Reference proteome</keyword>
<dbReference type="AlphaFoldDB" id="A0A0A1TUP7"/>
<reference evidence="1 2" key="1">
    <citation type="submission" date="2012-10" db="EMBL/GenBank/DDBJ databases">
        <authorList>
            <person name="Zafar N."/>
            <person name="Inman J."/>
            <person name="Hall N."/>
            <person name="Lorenzi H."/>
            <person name="Caler E."/>
        </authorList>
    </citation>
    <scope>NUCLEOTIDE SEQUENCE [LARGE SCALE GENOMIC DNA]</scope>
    <source>
        <strain evidence="1 2">IP1</strain>
    </source>
</reference>
<evidence type="ECO:0000313" key="1">
    <source>
        <dbReference type="EMBL" id="ELP83809.1"/>
    </source>
</evidence>